<feature type="region of interest" description="Disordered" evidence="1">
    <location>
        <begin position="277"/>
        <end position="303"/>
    </location>
</feature>
<evidence type="ECO:0000313" key="2">
    <source>
        <dbReference type="EMBL" id="AQK62672.1"/>
    </source>
</evidence>
<sequence>MEEIDAAKPTKDNVDVRLKWLGLFHRYKHQCTPTDSTPPAMVVVAVGRSDPASVTQTKQPSVPGVLAFLVHGFIAQVKMSAFYITYYICMEKHVEVDLCIGIICSLHKDANDRSSTQALLFQTTYLVSRFFMALTLKDQSILVNGDINEGLLRLCHKLHRLRKEYAYTFESTSLSYQCSEVSRILQGYKVVHDIKRFVGHNLYYMKIMGVSPKFTFSAIYRFMFMRLSSFHFNANPAGQHHVTKQRKRTRVIGKKKRIAKKSEAAEYQKLLAQRLKEQRDRESLAKRRSKLSAASKASAATAA</sequence>
<dbReference type="IntAct" id="A0A1D6GGJ4">
    <property type="interactions" value="5"/>
</dbReference>
<dbReference type="STRING" id="4577.A0A1D6GGJ4"/>
<protein>
    <submittedName>
        <fullName evidence="2">Uncharacterized protein</fullName>
    </submittedName>
</protein>
<feature type="compositionally biased region" description="Low complexity" evidence="1">
    <location>
        <begin position="291"/>
        <end position="303"/>
    </location>
</feature>
<proteinExistence type="predicted"/>
<name>A0A1D6GGJ4_MAIZE</name>
<accession>A0A1D6GGJ4</accession>
<dbReference type="EMBL" id="CM000781">
    <property type="protein sequence ID" value="AQK62669.1"/>
    <property type="molecule type" value="Genomic_DNA"/>
</dbReference>
<organism evidence="2">
    <name type="scientific">Zea mays</name>
    <name type="common">Maize</name>
    <dbReference type="NCBI Taxonomy" id="4577"/>
    <lineage>
        <taxon>Eukaryota</taxon>
        <taxon>Viridiplantae</taxon>
        <taxon>Streptophyta</taxon>
        <taxon>Embryophyta</taxon>
        <taxon>Tracheophyta</taxon>
        <taxon>Spermatophyta</taxon>
        <taxon>Magnoliopsida</taxon>
        <taxon>Liliopsida</taxon>
        <taxon>Poales</taxon>
        <taxon>Poaceae</taxon>
        <taxon>PACMAD clade</taxon>
        <taxon>Panicoideae</taxon>
        <taxon>Andropogonodae</taxon>
        <taxon>Andropogoneae</taxon>
        <taxon>Tripsacinae</taxon>
        <taxon>Zea</taxon>
    </lineage>
</organism>
<dbReference type="EMBL" id="CM000781">
    <property type="protein sequence ID" value="AQK62672.1"/>
    <property type="molecule type" value="Genomic_DNA"/>
</dbReference>
<dbReference type="Gene3D" id="1.20.5.2650">
    <property type="match status" value="1"/>
</dbReference>
<reference evidence="2" key="1">
    <citation type="submission" date="2015-12" db="EMBL/GenBank/DDBJ databases">
        <title>Update maize B73 reference genome by single molecule sequencing technologies.</title>
        <authorList>
            <consortium name="Maize Genome Sequencing Project"/>
            <person name="Ware D."/>
        </authorList>
    </citation>
    <scope>NUCLEOTIDE SEQUENCE</scope>
    <source>
        <tissue evidence="2">Seedling</tissue>
    </source>
</reference>
<dbReference type="InParanoid" id="A0A1D6GGJ4"/>
<dbReference type="AlphaFoldDB" id="A0A1D6GGJ4"/>
<gene>
    <name evidence="2" type="ORF">ZEAMMB73_Zm00001d013211</name>
</gene>
<dbReference type="SMR" id="A0A1D6GGJ4"/>
<evidence type="ECO:0000256" key="1">
    <source>
        <dbReference type="SAM" id="MobiDB-lite"/>
    </source>
</evidence>